<comment type="caution">
    <text evidence="3">The sequence shown here is derived from an EMBL/GenBank/DDBJ whole genome shotgun (WGS) entry which is preliminary data.</text>
</comment>
<evidence type="ECO:0000313" key="4">
    <source>
        <dbReference type="Proteomes" id="UP000289708"/>
    </source>
</evidence>
<dbReference type="PANTHER" id="PTHR37844:SF2">
    <property type="entry name" value="SER_THR PROTEIN PHOSPHATASE SUPERFAMILY (AFU_ORTHOLOGUE AFUA_1G14840)"/>
    <property type="match status" value="1"/>
</dbReference>
<feature type="compositionally biased region" description="Basic and acidic residues" evidence="1">
    <location>
        <begin position="127"/>
        <end position="136"/>
    </location>
</feature>
<dbReference type="PANTHER" id="PTHR37844">
    <property type="entry name" value="SER/THR PROTEIN PHOSPHATASE SUPERFAMILY (AFU_ORTHOLOGUE AFUA_1G14840)"/>
    <property type="match status" value="1"/>
</dbReference>
<gene>
    <name evidence="3" type="ORF">EK403_17605</name>
</gene>
<keyword evidence="4" id="KW-1185">Reference proteome</keyword>
<dbReference type="RefSeq" id="WP_128778778.1">
    <property type="nucleotide sequence ID" value="NZ_RYFI01000019.1"/>
</dbReference>
<dbReference type="GO" id="GO:0016787">
    <property type="term" value="F:hydrolase activity"/>
    <property type="evidence" value="ECO:0007669"/>
    <property type="project" value="InterPro"/>
</dbReference>
<dbReference type="Pfam" id="PF00149">
    <property type="entry name" value="Metallophos"/>
    <property type="match status" value="1"/>
</dbReference>
<organism evidence="3 4">
    <name type="scientific">Hansschlegelia zhihuaiae</name>
    <dbReference type="NCBI Taxonomy" id="405005"/>
    <lineage>
        <taxon>Bacteria</taxon>
        <taxon>Pseudomonadati</taxon>
        <taxon>Pseudomonadota</taxon>
        <taxon>Alphaproteobacteria</taxon>
        <taxon>Hyphomicrobiales</taxon>
        <taxon>Methylopilaceae</taxon>
        <taxon>Hansschlegelia</taxon>
    </lineage>
</organism>
<evidence type="ECO:0000259" key="2">
    <source>
        <dbReference type="Pfam" id="PF00149"/>
    </source>
</evidence>
<feature type="region of interest" description="Disordered" evidence="1">
    <location>
        <begin position="127"/>
        <end position="147"/>
    </location>
</feature>
<dbReference type="InterPro" id="IPR029052">
    <property type="entry name" value="Metallo-depent_PP-like"/>
</dbReference>
<dbReference type="InterPro" id="IPR004843">
    <property type="entry name" value="Calcineurin-like_PHP"/>
</dbReference>
<sequence>MRFRVFSDLHVDANDGLAVPLDLSDCDAVIVAGDVSERLSTRVLDWLVENIAIAGAPVVYTPGNHCYYGKRFPAELDRAVAAFESAGISLLARGQSVQIGDVFVVGATLWTDFRLTGDQRAAMLAASDRRSGMNDHRKIRHGAGSRPFLPSDAVREHAAAVEAITRSCRSARAAADSLVPGGGPADTLVACKNVRGRAEKFADEGRPANPLARKNAQPIAGTFSGDDDVANPSCKNDYEPAKTITRAAEPANVVVVTHHAPSPRSLRGGQVTGLLDAAYASDLESLILDLQPAAWIHGHVHRSVDYEIGRTRVVSNPLGYVTQVGRGKAARMQLENPEFDPSFTIVVGRETPPEDEAAIGDLWR</sequence>
<feature type="domain" description="Calcineurin-like phosphoesterase" evidence="2">
    <location>
        <begin position="1"/>
        <end position="73"/>
    </location>
</feature>
<dbReference type="AlphaFoldDB" id="A0A4Q0MAV9"/>
<name>A0A4Q0MAV9_9HYPH</name>
<protein>
    <recommendedName>
        <fullName evidence="2">Calcineurin-like phosphoesterase domain-containing protein</fullName>
    </recommendedName>
</protein>
<evidence type="ECO:0000313" key="3">
    <source>
        <dbReference type="EMBL" id="RXF69949.1"/>
    </source>
</evidence>
<dbReference type="OrthoDB" id="356681at2"/>
<dbReference type="Gene3D" id="3.60.21.10">
    <property type="match status" value="2"/>
</dbReference>
<proteinExistence type="predicted"/>
<dbReference type="SUPFAM" id="SSF56300">
    <property type="entry name" value="Metallo-dependent phosphatases"/>
    <property type="match status" value="1"/>
</dbReference>
<evidence type="ECO:0000256" key="1">
    <source>
        <dbReference type="SAM" id="MobiDB-lite"/>
    </source>
</evidence>
<dbReference type="Proteomes" id="UP000289708">
    <property type="component" value="Unassembled WGS sequence"/>
</dbReference>
<dbReference type="EMBL" id="RYFI01000019">
    <property type="protein sequence ID" value="RXF69949.1"/>
    <property type="molecule type" value="Genomic_DNA"/>
</dbReference>
<reference evidence="3 4" key="1">
    <citation type="submission" date="2018-12" db="EMBL/GenBank/DDBJ databases">
        <title>bacterium Hansschlegelia zhihuaiae S113.</title>
        <authorList>
            <person name="He J."/>
        </authorList>
    </citation>
    <scope>NUCLEOTIDE SEQUENCE [LARGE SCALE GENOMIC DNA]</scope>
    <source>
        <strain evidence="3 4">S 113</strain>
    </source>
</reference>
<feature type="region of interest" description="Disordered" evidence="1">
    <location>
        <begin position="201"/>
        <end position="232"/>
    </location>
</feature>
<accession>A0A4Q0MAV9</accession>